<dbReference type="EMBL" id="QHHU01000017">
    <property type="protein sequence ID" value="RSM45277.1"/>
    <property type="molecule type" value="Genomic_DNA"/>
</dbReference>
<accession>A0A428WQB2</accession>
<sequence length="77" mass="8858">MEVGARRTGRLLAADAGRRPRHGAEADRDGRYDHLEIWWELAEDRHGELVRGERIAQEHVIAALGRLTLPERYFGVR</sequence>
<feature type="region of interest" description="Disordered" evidence="1">
    <location>
        <begin position="1"/>
        <end position="27"/>
    </location>
</feature>
<evidence type="ECO:0000313" key="3">
    <source>
        <dbReference type="Proteomes" id="UP000286716"/>
    </source>
</evidence>
<dbReference type="OrthoDB" id="9835651at2"/>
<reference evidence="2 3" key="1">
    <citation type="submission" date="2018-05" db="EMBL/GenBank/DDBJ databases">
        <title>Evolution of GPA BGCs.</title>
        <authorList>
            <person name="Waglechner N."/>
            <person name="Wright G.D."/>
        </authorList>
    </citation>
    <scope>NUCLEOTIDE SEQUENCE [LARGE SCALE GENOMIC DNA]</scope>
    <source>
        <strain evidence="2 3">DSM 5908</strain>
    </source>
</reference>
<evidence type="ECO:0000313" key="2">
    <source>
        <dbReference type="EMBL" id="RSM45277.1"/>
    </source>
</evidence>
<evidence type="ECO:0000256" key="1">
    <source>
        <dbReference type="SAM" id="MobiDB-lite"/>
    </source>
</evidence>
<protein>
    <submittedName>
        <fullName evidence="2">Uncharacterized protein</fullName>
    </submittedName>
</protein>
<comment type="caution">
    <text evidence="2">The sequence shown here is derived from an EMBL/GenBank/DDBJ whole genome shotgun (WGS) entry which is preliminary data.</text>
</comment>
<keyword evidence="3" id="KW-1185">Reference proteome</keyword>
<name>A0A428WQB2_AMYBA</name>
<feature type="compositionally biased region" description="Basic and acidic residues" evidence="1">
    <location>
        <begin position="16"/>
        <end position="27"/>
    </location>
</feature>
<dbReference type="AlphaFoldDB" id="A0A428WQB2"/>
<gene>
    <name evidence="2" type="ORF">DMA12_14735</name>
</gene>
<proteinExistence type="predicted"/>
<dbReference type="RefSeq" id="WP_020641328.1">
    <property type="nucleotide sequence ID" value="NZ_QHHU01000017.1"/>
</dbReference>
<dbReference type="Proteomes" id="UP000286716">
    <property type="component" value="Unassembled WGS sequence"/>
</dbReference>
<organism evidence="2 3">
    <name type="scientific">Amycolatopsis balhimycina DSM 5908</name>
    <dbReference type="NCBI Taxonomy" id="1081091"/>
    <lineage>
        <taxon>Bacteria</taxon>
        <taxon>Bacillati</taxon>
        <taxon>Actinomycetota</taxon>
        <taxon>Actinomycetes</taxon>
        <taxon>Pseudonocardiales</taxon>
        <taxon>Pseudonocardiaceae</taxon>
        <taxon>Amycolatopsis</taxon>
    </lineage>
</organism>